<protein>
    <submittedName>
        <fullName evidence="1">Uncharacterized protein</fullName>
    </submittedName>
</protein>
<dbReference type="InterPro" id="IPR044169">
    <property type="entry name" value="PI21"/>
</dbReference>
<accession>A0A8J5HZD5</accession>
<evidence type="ECO:0000313" key="2">
    <source>
        <dbReference type="Proteomes" id="UP000734854"/>
    </source>
</evidence>
<reference evidence="1 2" key="1">
    <citation type="submission" date="2020-08" db="EMBL/GenBank/DDBJ databases">
        <title>Plant Genome Project.</title>
        <authorList>
            <person name="Zhang R.-G."/>
        </authorList>
    </citation>
    <scope>NUCLEOTIDE SEQUENCE [LARGE SCALE GENOMIC DNA]</scope>
    <source>
        <tissue evidence="1">Rhizome</tissue>
    </source>
</reference>
<keyword evidence="2" id="KW-1185">Reference proteome</keyword>
<dbReference type="EMBL" id="JACMSC010000002">
    <property type="protein sequence ID" value="KAG6532625.1"/>
    <property type="molecule type" value="Genomic_DNA"/>
</dbReference>
<dbReference type="PANTHER" id="PTHR47488:SF7">
    <property type="entry name" value="HEAVY METAL TRANSPORT_DETOXIFICATION SUPERFAMILY PROTEIN"/>
    <property type="match status" value="1"/>
</dbReference>
<gene>
    <name evidence="1" type="ORF">ZIOFF_006475</name>
</gene>
<evidence type="ECO:0000313" key="1">
    <source>
        <dbReference type="EMBL" id="KAG6532625.1"/>
    </source>
</evidence>
<sequence length="348" mass="39706">MKQQQRVLKVEAESSEKCLEKIKGVLAKLRETSDIDTWREETDGTVMVWGYSDPEKLKIKLENEAGDAIKSITDDPTNSIHSSRDGTVIFELENEDVLGQPQGLPEKRVNEVADSSHEILYHSQKTIESRQSRPSYRRWLRRHGEKAFSSRIPAILVADQRQQRVLKVEAESSENCLEKIKGVLEKLRDLSLCFNWQLDVLFEETSDIDTWREERDGTVMVWGYFDPEKLKIKLENEAGDAIMSITDPTKSVHSGRDGTVIEHLENQDVLDQPQGLPEKRVSEVVADSVISWRRMSTLVRTVQPESLRCLFAMSGISKFYRMVNGEGRPKKKVGAVVVYCNAEVINDN</sequence>
<dbReference type="GO" id="GO:1900150">
    <property type="term" value="P:regulation of defense response to fungus"/>
    <property type="evidence" value="ECO:0007669"/>
    <property type="project" value="InterPro"/>
</dbReference>
<comment type="caution">
    <text evidence="1">The sequence shown here is derived from an EMBL/GenBank/DDBJ whole genome shotgun (WGS) entry which is preliminary data.</text>
</comment>
<dbReference type="Proteomes" id="UP000734854">
    <property type="component" value="Unassembled WGS sequence"/>
</dbReference>
<name>A0A8J5HZD5_ZINOF</name>
<organism evidence="1 2">
    <name type="scientific">Zingiber officinale</name>
    <name type="common">Ginger</name>
    <name type="synonym">Amomum zingiber</name>
    <dbReference type="NCBI Taxonomy" id="94328"/>
    <lineage>
        <taxon>Eukaryota</taxon>
        <taxon>Viridiplantae</taxon>
        <taxon>Streptophyta</taxon>
        <taxon>Embryophyta</taxon>
        <taxon>Tracheophyta</taxon>
        <taxon>Spermatophyta</taxon>
        <taxon>Magnoliopsida</taxon>
        <taxon>Liliopsida</taxon>
        <taxon>Zingiberales</taxon>
        <taxon>Zingiberaceae</taxon>
        <taxon>Zingiber</taxon>
    </lineage>
</organism>
<dbReference type="PANTHER" id="PTHR47488">
    <property type="entry name" value="HEAVY METAL TRANSPORT/DETOXIFICATION SUPERFAMILY PROTEIN"/>
    <property type="match status" value="1"/>
</dbReference>
<dbReference type="AlphaFoldDB" id="A0A8J5HZD5"/>
<proteinExistence type="predicted"/>